<dbReference type="Proteomes" id="UP000179266">
    <property type="component" value="Unassembled WGS sequence"/>
</dbReference>
<keyword evidence="2" id="KW-0408">Iron</keyword>
<dbReference type="InterPro" id="IPR017896">
    <property type="entry name" value="4Fe4S_Fe-S-bd"/>
</dbReference>
<sequence>MDNRTTAMTGFQPHPGIETPGVPGSDRIQSIEKIVRACGVDTVFNIDPENLASTFYSIQEAYQTQGVSVIISTHACPISESRQTGTPIRKAIYAVDPDICRTCGHIGDSLHCGLEICKKNEMNRSIRKLLNGLYKTSAIPAEYRPKMMHAPCTVHCPVNICIDGFISQISAGNNKNALKMIMKRLPFPSICGRVCHRPCEAVCVRNRIDSPIAIAALRRYVADFYNGITYQEIINELKQSIVPNNKKVAVVGSGPSGLTAAFELALRGYEITVFESEPEPGGILAWGIPEYRLPKTILNREINGLKSLGISIKTSIKIGEDITLKQLFKKGFEAVFLGIGAQKDLKMNIPGENLDGVFYALKFLKAIHYKKIKTIGDSVAVIGGGDSAIDAARSAKRIGAVNVQIIYRRSENEMPARKDEIAAAREEGIEISFLQTPVRFLGKNNILTRIELIKMQLGKPDQSGRRRPVPVEGSKFTIPIDTVIVAIGQQTDVNLLAQDNNCKVTSANNNIIIDSRTGATSYPGIFAGGDVVTGAATVLSAIAAGKKAAYGIDLAVSKDKTSVKPLDFLDPQDVELDELNFPQDFPSEPRNKTIHLPLSKRKTGFSEVDKGFTESLALKEAERCLQCGLCANCNHCMDHFGCPAFYIKDGKIAIDPNLCIGCGLCAEICPNGAIFLQESLIS</sequence>
<dbReference type="InterPro" id="IPR023753">
    <property type="entry name" value="FAD/NAD-binding_dom"/>
</dbReference>
<evidence type="ECO:0000313" key="7">
    <source>
        <dbReference type="Proteomes" id="UP000179266"/>
    </source>
</evidence>
<dbReference type="SUPFAM" id="SSF51971">
    <property type="entry name" value="Nucleotide-binding domain"/>
    <property type="match status" value="1"/>
</dbReference>
<dbReference type="EMBL" id="MGDD01000257">
    <property type="protein sequence ID" value="OGL43712.1"/>
    <property type="molecule type" value="Genomic_DNA"/>
</dbReference>
<name>A0A1F7RQ75_9BACT</name>
<evidence type="ECO:0000256" key="1">
    <source>
        <dbReference type="ARBA" id="ARBA00022723"/>
    </source>
</evidence>
<dbReference type="Pfam" id="PF14691">
    <property type="entry name" value="Fer4_20"/>
    <property type="match status" value="1"/>
</dbReference>
<comment type="caution">
    <text evidence="6">The sequence shown here is derived from an EMBL/GenBank/DDBJ whole genome shotgun (WGS) entry which is preliminary data.</text>
</comment>
<dbReference type="PANTHER" id="PTHR42783:SF3">
    <property type="entry name" value="GLUTAMATE SYNTHASE [NADPH] SMALL CHAIN-RELATED"/>
    <property type="match status" value="1"/>
</dbReference>
<feature type="domain" description="4Fe-4S ferredoxin-type" evidence="5">
    <location>
        <begin position="650"/>
        <end position="679"/>
    </location>
</feature>
<dbReference type="Pfam" id="PF00037">
    <property type="entry name" value="Fer4"/>
    <property type="match status" value="1"/>
</dbReference>
<reference evidence="6 7" key="1">
    <citation type="journal article" date="2016" name="Nat. Commun.">
        <title>Thousands of microbial genomes shed light on interconnected biogeochemical processes in an aquifer system.</title>
        <authorList>
            <person name="Anantharaman K."/>
            <person name="Brown C.T."/>
            <person name="Hug L.A."/>
            <person name="Sharon I."/>
            <person name="Castelle C.J."/>
            <person name="Probst A.J."/>
            <person name="Thomas B.C."/>
            <person name="Singh A."/>
            <person name="Wilkins M.J."/>
            <person name="Karaoz U."/>
            <person name="Brodie E.L."/>
            <person name="Williams K.H."/>
            <person name="Hubbard S.S."/>
            <person name="Banfield J.F."/>
        </authorList>
    </citation>
    <scope>NUCLEOTIDE SEQUENCE [LARGE SCALE GENOMIC DNA]</scope>
</reference>
<dbReference type="PANTHER" id="PTHR42783">
    <property type="entry name" value="GLUTAMATE SYNTHASE [NADPH] SMALL CHAIN"/>
    <property type="match status" value="1"/>
</dbReference>
<dbReference type="GO" id="GO:0051536">
    <property type="term" value="F:iron-sulfur cluster binding"/>
    <property type="evidence" value="ECO:0007669"/>
    <property type="project" value="UniProtKB-KW"/>
</dbReference>
<accession>A0A1F7RQ75</accession>
<dbReference type="PROSITE" id="PS00198">
    <property type="entry name" value="4FE4S_FER_1"/>
    <property type="match status" value="1"/>
</dbReference>
<evidence type="ECO:0000256" key="2">
    <source>
        <dbReference type="ARBA" id="ARBA00023004"/>
    </source>
</evidence>
<protein>
    <recommendedName>
        <fullName evidence="5">4Fe-4S ferredoxin-type domain-containing protein</fullName>
    </recommendedName>
</protein>
<dbReference type="PRINTS" id="PR00419">
    <property type="entry name" value="ADXRDTASE"/>
</dbReference>
<dbReference type="GO" id="GO:0016491">
    <property type="term" value="F:oxidoreductase activity"/>
    <property type="evidence" value="ECO:0007669"/>
    <property type="project" value="InterPro"/>
</dbReference>
<dbReference type="InterPro" id="IPR036188">
    <property type="entry name" value="FAD/NAD-bd_sf"/>
</dbReference>
<dbReference type="PROSITE" id="PS51379">
    <property type="entry name" value="4FE4S_FER_2"/>
    <property type="match status" value="1"/>
</dbReference>
<keyword evidence="3" id="KW-0411">Iron-sulfur</keyword>
<keyword evidence="1" id="KW-0479">Metal-binding</keyword>
<dbReference type="InterPro" id="IPR028261">
    <property type="entry name" value="DPD_II"/>
</dbReference>
<evidence type="ECO:0000256" key="4">
    <source>
        <dbReference type="SAM" id="MobiDB-lite"/>
    </source>
</evidence>
<dbReference type="AlphaFoldDB" id="A0A1F7RQ75"/>
<dbReference type="Gene3D" id="3.50.50.60">
    <property type="entry name" value="FAD/NAD(P)-binding domain"/>
    <property type="match status" value="2"/>
</dbReference>
<organism evidence="6 7">
    <name type="scientific">Candidatus Schekmanbacteria bacterium RBG_13_48_7</name>
    <dbReference type="NCBI Taxonomy" id="1817878"/>
    <lineage>
        <taxon>Bacteria</taxon>
        <taxon>Candidatus Schekmaniibacteriota</taxon>
    </lineage>
</organism>
<dbReference type="InterPro" id="IPR017900">
    <property type="entry name" value="4Fe4S_Fe_S_CS"/>
</dbReference>
<proteinExistence type="predicted"/>
<evidence type="ECO:0000259" key="5">
    <source>
        <dbReference type="PROSITE" id="PS51379"/>
    </source>
</evidence>
<gene>
    <name evidence="6" type="ORF">A2161_13385</name>
</gene>
<dbReference type="Gene3D" id="3.30.70.20">
    <property type="match status" value="1"/>
</dbReference>
<dbReference type="Gene3D" id="1.10.1060.10">
    <property type="entry name" value="Alpha-helical ferredoxin"/>
    <property type="match status" value="1"/>
</dbReference>
<dbReference type="GO" id="GO:0046872">
    <property type="term" value="F:metal ion binding"/>
    <property type="evidence" value="ECO:0007669"/>
    <property type="project" value="UniProtKB-KW"/>
</dbReference>
<evidence type="ECO:0000256" key="3">
    <source>
        <dbReference type="ARBA" id="ARBA00023014"/>
    </source>
</evidence>
<feature type="region of interest" description="Disordered" evidence="4">
    <location>
        <begin position="1"/>
        <end position="24"/>
    </location>
</feature>
<evidence type="ECO:0000313" key="6">
    <source>
        <dbReference type="EMBL" id="OGL43712.1"/>
    </source>
</evidence>
<dbReference type="SUPFAM" id="SSF46548">
    <property type="entry name" value="alpha-helical ferredoxin"/>
    <property type="match status" value="2"/>
</dbReference>
<dbReference type="Pfam" id="PF07992">
    <property type="entry name" value="Pyr_redox_2"/>
    <property type="match status" value="1"/>
</dbReference>
<dbReference type="InterPro" id="IPR009051">
    <property type="entry name" value="Helical_ferredxn"/>
</dbReference>